<evidence type="ECO:0000256" key="1">
    <source>
        <dbReference type="ARBA" id="ARBA00023002"/>
    </source>
</evidence>
<feature type="region of interest" description="Disordered" evidence="2">
    <location>
        <begin position="1"/>
        <end position="22"/>
    </location>
</feature>
<gene>
    <name evidence="5" type="primary">hsaA_1</name>
    <name evidence="5" type="ORF">BG845_05464</name>
</gene>
<dbReference type="Proteomes" id="UP000194360">
    <property type="component" value="Unassembled WGS sequence"/>
</dbReference>
<dbReference type="EC" id="1.14.14.12" evidence="5"/>
<sequence>MTGTTPSTADGAVRAAAEPDEPTAETLLRTVVELRPTLLAEQAATELRTRYAPELHERFRAAGLYRVLQPRRFGGLELDLETFVRLQREMARGCPSTAWCWALATSHAMQLGSYFPESAQQRIFAGGDVRCASSASGPVRAVRTGEGWRLDGTVRYCSGIPYSTHFLGQAFVDGDPERPLVFVAPRSAWTVLDDWGDVLGLRGSGSNGIVLADAVIPADQVVEGAGLVSVDVSGGTPGLELHGNPLYAGRALAPFTVSLAALAVGAGLGALDEFGRLMHSRGTAVPPVRPRIDDPDFQRWYGTALSRLAVADAVVLRCAQEHAELSARGAAGAEPYGEHDELRLTVVAREAIVAAWEAVGTLVPVVGSSALSSGERFERAWRDLSTIAGHRNTGFREPMYRRLAQLELGLSAG</sequence>
<dbReference type="PIRSF" id="PIRSF016578">
    <property type="entry name" value="HsaA"/>
    <property type="match status" value="1"/>
</dbReference>
<proteinExistence type="predicted"/>
<dbReference type="InterPro" id="IPR009100">
    <property type="entry name" value="AcylCoA_DH/oxidase_NM_dom_sf"/>
</dbReference>
<accession>A0A1Y2MNY3</accession>
<dbReference type="SUPFAM" id="SSF56645">
    <property type="entry name" value="Acyl-CoA dehydrogenase NM domain-like"/>
    <property type="match status" value="1"/>
</dbReference>
<evidence type="ECO:0000313" key="6">
    <source>
        <dbReference type="Proteomes" id="UP000194360"/>
    </source>
</evidence>
<keyword evidence="1 5" id="KW-0560">Oxidoreductase</keyword>
<dbReference type="GO" id="GO:0050660">
    <property type="term" value="F:flavin adenine dinucleotide binding"/>
    <property type="evidence" value="ECO:0007669"/>
    <property type="project" value="InterPro"/>
</dbReference>
<feature type="domain" description="Acyl-CoA dehydrogenase C-terminal" evidence="4">
    <location>
        <begin position="259"/>
        <end position="392"/>
    </location>
</feature>
<name>A0A1Y2MNY3_PSEAH</name>
<dbReference type="GO" id="GO:0016627">
    <property type="term" value="F:oxidoreductase activity, acting on the CH-CH group of donors"/>
    <property type="evidence" value="ECO:0007669"/>
    <property type="project" value="InterPro"/>
</dbReference>
<reference evidence="5 6" key="1">
    <citation type="submission" date="2016-09" db="EMBL/GenBank/DDBJ databases">
        <title>Pseudonocardia autotrophica DSM535, a candidate organism with high potential of specific P450 cytochromes.</title>
        <authorList>
            <person name="Grumaz C."/>
            <person name="Vainshtein Y."/>
            <person name="Kirstahler P."/>
            <person name="Sohn K."/>
        </authorList>
    </citation>
    <scope>NUCLEOTIDE SEQUENCE [LARGE SCALE GENOMIC DNA]</scope>
    <source>
        <strain evidence="5 6">DSM 535</strain>
    </source>
</reference>
<keyword evidence="6" id="KW-1185">Reference proteome</keyword>
<evidence type="ECO:0000259" key="3">
    <source>
        <dbReference type="Pfam" id="PF02771"/>
    </source>
</evidence>
<dbReference type="GO" id="GO:0036383">
    <property type="term" value="F:3-hydroxy-9,10-secoandrosta-1,3,5(10)-triene-9,17-dione monooxygenase activity"/>
    <property type="evidence" value="ECO:0007669"/>
    <property type="project" value="UniProtKB-EC"/>
</dbReference>
<dbReference type="STRING" id="2074.BG845_05464"/>
<dbReference type="InterPro" id="IPR037069">
    <property type="entry name" value="AcylCoA_DH/ox_N_sf"/>
</dbReference>
<dbReference type="Gene3D" id="1.10.540.10">
    <property type="entry name" value="Acyl-CoA dehydrogenase/oxidase, N-terminal domain"/>
    <property type="match status" value="1"/>
</dbReference>
<dbReference type="Gene3D" id="2.40.110.10">
    <property type="entry name" value="Butyryl-CoA Dehydrogenase, subunit A, domain 2"/>
    <property type="match status" value="1"/>
</dbReference>
<dbReference type="OrthoDB" id="3402961at2"/>
<dbReference type="InterPro" id="IPR013786">
    <property type="entry name" value="AcylCoA_DH/ox_N"/>
</dbReference>
<dbReference type="AlphaFoldDB" id="A0A1Y2MNY3"/>
<protein>
    <submittedName>
        <fullName evidence="5">Flavin-dependent monooxygenase, oxygenase subunit HsaA</fullName>
        <ecNumber evidence="5">1.14.14.12</ecNumber>
    </submittedName>
</protein>
<feature type="domain" description="Acyl-CoA dehydrogenase/oxidase N-terminal" evidence="3">
    <location>
        <begin position="39"/>
        <end position="120"/>
    </location>
</feature>
<dbReference type="Pfam" id="PF08028">
    <property type="entry name" value="Acyl-CoA_dh_2"/>
    <property type="match status" value="1"/>
</dbReference>
<dbReference type="SUPFAM" id="SSF47203">
    <property type="entry name" value="Acyl-CoA dehydrogenase C-terminal domain-like"/>
    <property type="match status" value="1"/>
</dbReference>
<dbReference type="InterPro" id="IPR013107">
    <property type="entry name" value="Acyl-CoA_DH_C"/>
</dbReference>
<dbReference type="EMBL" id="MIGB01000040">
    <property type="protein sequence ID" value="OSY36387.1"/>
    <property type="molecule type" value="Genomic_DNA"/>
</dbReference>
<dbReference type="Gene3D" id="1.20.140.10">
    <property type="entry name" value="Butyryl-CoA Dehydrogenase, subunit A, domain 3"/>
    <property type="match status" value="1"/>
</dbReference>
<dbReference type="InterPro" id="IPR046373">
    <property type="entry name" value="Acyl-CoA_Oxase/DH_mid-dom_sf"/>
</dbReference>
<dbReference type="InterPro" id="IPR036250">
    <property type="entry name" value="AcylCo_DH-like_C"/>
</dbReference>
<evidence type="ECO:0000313" key="5">
    <source>
        <dbReference type="EMBL" id="OSY36387.1"/>
    </source>
</evidence>
<dbReference type="RefSeq" id="WP_158092292.1">
    <property type="nucleotide sequence ID" value="NZ_AP018920.1"/>
</dbReference>
<comment type="caution">
    <text evidence="5">The sequence shown here is derived from an EMBL/GenBank/DDBJ whole genome shotgun (WGS) entry which is preliminary data.</text>
</comment>
<organism evidence="5 6">
    <name type="scientific">Pseudonocardia autotrophica</name>
    <name type="common">Amycolata autotrophica</name>
    <name type="synonym">Nocardia autotrophica</name>
    <dbReference type="NCBI Taxonomy" id="2074"/>
    <lineage>
        <taxon>Bacteria</taxon>
        <taxon>Bacillati</taxon>
        <taxon>Actinomycetota</taxon>
        <taxon>Actinomycetes</taxon>
        <taxon>Pseudonocardiales</taxon>
        <taxon>Pseudonocardiaceae</taxon>
        <taxon>Pseudonocardia</taxon>
    </lineage>
</organism>
<dbReference type="Pfam" id="PF02771">
    <property type="entry name" value="Acyl-CoA_dh_N"/>
    <property type="match status" value="1"/>
</dbReference>
<evidence type="ECO:0000259" key="4">
    <source>
        <dbReference type="Pfam" id="PF08028"/>
    </source>
</evidence>
<evidence type="ECO:0000256" key="2">
    <source>
        <dbReference type="SAM" id="MobiDB-lite"/>
    </source>
</evidence>
<keyword evidence="5" id="KW-0503">Monooxygenase</keyword>